<proteinExistence type="predicted"/>
<dbReference type="InterPro" id="IPR012296">
    <property type="entry name" value="Nuclease_put_TT1808"/>
</dbReference>
<evidence type="ECO:0000259" key="1">
    <source>
        <dbReference type="Pfam" id="PF05685"/>
    </source>
</evidence>
<dbReference type="EMBL" id="CP053540">
    <property type="protein sequence ID" value="WOB43865.1"/>
    <property type="molecule type" value="Genomic_DNA"/>
</dbReference>
<gene>
    <name evidence="2" type="ORF">HNI00_12415</name>
</gene>
<keyword evidence="2" id="KW-0540">Nuclease</keyword>
<dbReference type="GO" id="GO:0004519">
    <property type="term" value="F:endonuclease activity"/>
    <property type="evidence" value="ECO:0007669"/>
    <property type="project" value="UniProtKB-KW"/>
</dbReference>
<name>A0AA96YBW4_9CYAN</name>
<dbReference type="InterPro" id="IPR008538">
    <property type="entry name" value="Uma2"/>
</dbReference>
<dbReference type="CDD" id="cd06260">
    <property type="entry name" value="DUF820-like"/>
    <property type="match status" value="1"/>
</dbReference>
<dbReference type="PANTHER" id="PTHR34107">
    <property type="entry name" value="SLL0198 PROTEIN-RELATED"/>
    <property type="match status" value="1"/>
</dbReference>
<feature type="domain" description="Putative restriction endonuclease" evidence="1">
    <location>
        <begin position="29"/>
        <end position="200"/>
    </location>
</feature>
<dbReference type="AlphaFoldDB" id="A0AA96YBW4"/>
<dbReference type="KEGG" id="tog:HNI00_12415"/>
<dbReference type="InterPro" id="IPR011335">
    <property type="entry name" value="Restrct_endonuc-II-like"/>
</dbReference>
<sequence>MQSERSTPRAIAPAAFTVHLPPSLPMTDEQFFEFCQVNRDLRIEQNADGDLVIMSPVGSGTGNREAGIIGQLYVWNEQTGQGVVFSSSAGFKLSTGAKRSPDAAWIRLDRWNALTPEQQEQFAPICPDVVIELRSPSDSLETLQAKMREYQQEPGFQLGWLLDRGDRRAYLYRPSESVQILENPDSLSGDPVLPGFRLDLSKVW</sequence>
<dbReference type="PANTHER" id="PTHR34107:SF7">
    <property type="entry name" value="SLR2092 PROTEIN"/>
    <property type="match status" value="1"/>
</dbReference>
<protein>
    <submittedName>
        <fullName evidence="2">Uma2 family endonuclease</fullName>
    </submittedName>
</protein>
<keyword evidence="2" id="KW-0378">Hydrolase</keyword>
<organism evidence="2">
    <name type="scientific">Thermoleptolyngbya oregonensis NK1-22</name>
    <dbReference type="NCBI Taxonomy" id="2547457"/>
    <lineage>
        <taxon>Bacteria</taxon>
        <taxon>Bacillati</taxon>
        <taxon>Cyanobacteriota</taxon>
        <taxon>Cyanophyceae</taxon>
        <taxon>Oculatellales</taxon>
        <taxon>Oculatellaceae</taxon>
        <taxon>Thermoleptolyngbya</taxon>
    </lineage>
</organism>
<accession>A0AA96YBW4</accession>
<dbReference type="SUPFAM" id="SSF52980">
    <property type="entry name" value="Restriction endonuclease-like"/>
    <property type="match status" value="1"/>
</dbReference>
<reference evidence="2" key="1">
    <citation type="submission" date="2020-05" db="EMBL/GenBank/DDBJ databases">
        <authorList>
            <person name="Zhu T."/>
            <person name="Keshari N."/>
            <person name="Lu X."/>
        </authorList>
    </citation>
    <scope>NUCLEOTIDE SEQUENCE</scope>
    <source>
        <strain evidence="2">NK1-22</strain>
    </source>
</reference>
<dbReference type="RefSeq" id="WP_316786590.1">
    <property type="nucleotide sequence ID" value="NZ_CP053540.1"/>
</dbReference>
<keyword evidence="2" id="KW-0255">Endonuclease</keyword>
<dbReference type="Pfam" id="PF05685">
    <property type="entry name" value="Uma2"/>
    <property type="match status" value="1"/>
</dbReference>
<evidence type="ECO:0000313" key="2">
    <source>
        <dbReference type="EMBL" id="WOB43865.1"/>
    </source>
</evidence>
<dbReference type="Gene3D" id="3.90.1570.10">
    <property type="entry name" value="tt1808, chain A"/>
    <property type="match status" value="1"/>
</dbReference>